<dbReference type="EMBL" id="PRKW01000005">
    <property type="protein sequence ID" value="PPB48788.1"/>
    <property type="molecule type" value="Genomic_DNA"/>
</dbReference>
<evidence type="ECO:0000313" key="6">
    <source>
        <dbReference type="Proteomes" id="UP000239297"/>
    </source>
</evidence>
<dbReference type="Gene3D" id="1.20.120.530">
    <property type="entry name" value="GntR ligand-binding domain-like"/>
    <property type="match status" value="1"/>
</dbReference>
<dbReference type="InterPro" id="IPR011711">
    <property type="entry name" value="GntR_C"/>
</dbReference>
<feature type="domain" description="HTH gntR-type" evidence="4">
    <location>
        <begin position="1"/>
        <end position="73"/>
    </location>
</feature>
<dbReference type="AlphaFoldDB" id="A0A2S5IW46"/>
<dbReference type="SMART" id="SM00895">
    <property type="entry name" value="FCD"/>
    <property type="match status" value="1"/>
</dbReference>
<evidence type="ECO:0000256" key="3">
    <source>
        <dbReference type="ARBA" id="ARBA00023163"/>
    </source>
</evidence>
<dbReference type="PRINTS" id="PR00035">
    <property type="entry name" value="HTHGNTR"/>
</dbReference>
<keyword evidence="2" id="KW-0238">DNA-binding</keyword>
<organism evidence="5 6">
    <name type="scientific">Arthrobacter pityocampae</name>
    <dbReference type="NCBI Taxonomy" id="547334"/>
    <lineage>
        <taxon>Bacteria</taxon>
        <taxon>Bacillati</taxon>
        <taxon>Actinomycetota</taxon>
        <taxon>Actinomycetes</taxon>
        <taxon>Micrococcales</taxon>
        <taxon>Micrococcaceae</taxon>
        <taxon>Arthrobacter</taxon>
    </lineage>
</organism>
<keyword evidence="1" id="KW-0805">Transcription regulation</keyword>
<dbReference type="SMART" id="SM00345">
    <property type="entry name" value="HTH_GNTR"/>
    <property type="match status" value="1"/>
</dbReference>
<dbReference type="OrthoDB" id="3567645at2"/>
<dbReference type="SUPFAM" id="SSF48008">
    <property type="entry name" value="GntR ligand-binding domain-like"/>
    <property type="match status" value="1"/>
</dbReference>
<evidence type="ECO:0000256" key="2">
    <source>
        <dbReference type="ARBA" id="ARBA00023125"/>
    </source>
</evidence>
<reference evidence="5 6" key="1">
    <citation type="journal article" date="2014" name="Int. J. Syst. Evol. Microbiol.">
        <title>Arthrobacter pityocampae sp. nov., isolated from Thaumetopoea pityocampa (Lep., Thaumetopoeidae).</title>
        <authorList>
            <person name="Ince I.A."/>
            <person name="Demirbag Z."/>
            <person name="Kati H."/>
        </authorList>
    </citation>
    <scope>NUCLEOTIDE SEQUENCE [LARGE SCALE GENOMIC DNA]</scope>
    <source>
        <strain evidence="5 6">Tp2</strain>
    </source>
</reference>
<dbReference type="Proteomes" id="UP000239297">
    <property type="component" value="Unassembled WGS sequence"/>
</dbReference>
<proteinExistence type="predicted"/>
<comment type="caution">
    <text evidence="5">The sequence shown here is derived from an EMBL/GenBank/DDBJ whole genome shotgun (WGS) entry which is preliminary data.</text>
</comment>
<dbReference type="InterPro" id="IPR036388">
    <property type="entry name" value="WH-like_DNA-bd_sf"/>
</dbReference>
<dbReference type="Pfam" id="PF00392">
    <property type="entry name" value="GntR"/>
    <property type="match status" value="1"/>
</dbReference>
<keyword evidence="6" id="KW-1185">Reference proteome</keyword>
<protein>
    <submittedName>
        <fullName evidence="5">GntR family transcriptional regulator</fullName>
    </submittedName>
</protein>
<dbReference type="PANTHER" id="PTHR43537">
    <property type="entry name" value="TRANSCRIPTIONAL REGULATOR, GNTR FAMILY"/>
    <property type="match status" value="1"/>
</dbReference>
<dbReference type="CDD" id="cd07377">
    <property type="entry name" value="WHTH_GntR"/>
    <property type="match status" value="1"/>
</dbReference>
<accession>A0A2S5IW46</accession>
<dbReference type="SUPFAM" id="SSF46785">
    <property type="entry name" value="Winged helix' DNA-binding domain"/>
    <property type="match status" value="1"/>
</dbReference>
<dbReference type="RefSeq" id="WP_104122190.1">
    <property type="nucleotide sequence ID" value="NZ_PRKW01000005.1"/>
</dbReference>
<dbReference type="GO" id="GO:0003677">
    <property type="term" value="F:DNA binding"/>
    <property type="evidence" value="ECO:0007669"/>
    <property type="project" value="UniProtKB-KW"/>
</dbReference>
<evidence type="ECO:0000313" key="5">
    <source>
        <dbReference type="EMBL" id="PPB48788.1"/>
    </source>
</evidence>
<dbReference type="InterPro" id="IPR036390">
    <property type="entry name" value="WH_DNA-bd_sf"/>
</dbReference>
<dbReference type="PROSITE" id="PS50949">
    <property type="entry name" value="HTH_GNTR"/>
    <property type="match status" value="1"/>
</dbReference>
<name>A0A2S5IW46_9MICC</name>
<dbReference type="Pfam" id="PF07729">
    <property type="entry name" value="FCD"/>
    <property type="match status" value="1"/>
</dbReference>
<dbReference type="InterPro" id="IPR008920">
    <property type="entry name" value="TF_FadR/GntR_C"/>
</dbReference>
<evidence type="ECO:0000256" key="1">
    <source>
        <dbReference type="ARBA" id="ARBA00023015"/>
    </source>
</evidence>
<sequence>MRTHQAVSAWLEQELAAGRLAIGSRLPGERAMAEQLGISRASVREGTRVLEALGVVRAGVGSGPQAGTVITGNPALALDSALRLHVASAHLPVRDVVETRLLLETWAAAHASPDSPALARAALLLDEMDRHDDGPDGFLERDSLFHVALAEAAGNVLIGAMMGSLRGSIAAYTQRLTAGLPDWGATSDRLRREHRAILEAVLSGRGGTAAELVRSHIEGFYREAGVAQDASASPRQATLSPGMPEI</sequence>
<dbReference type="PANTHER" id="PTHR43537:SF24">
    <property type="entry name" value="GLUCONATE OPERON TRANSCRIPTIONAL REPRESSOR"/>
    <property type="match status" value="1"/>
</dbReference>
<gene>
    <name evidence="5" type="ORF">C4K88_13845</name>
</gene>
<dbReference type="Gene3D" id="1.10.10.10">
    <property type="entry name" value="Winged helix-like DNA-binding domain superfamily/Winged helix DNA-binding domain"/>
    <property type="match status" value="1"/>
</dbReference>
<keyword evidence="3" id="KW-0804">Transcription</keyword>
<evidence type="ECO:0000259" key="4">
    <source>
        <dbReference type="PROSITE" id="PS50949"/>
    </source>
</evidence>
<dbReference type="InterPro" id="IPR000524">
    <property type="entry name" value="Tscrpt_reg_HTH_GntR"/>
</dbReference>
<dbReference type="GO" id="GO:0003700">
    <property type="term" value="F:DNA-binding transcription factor activity"/>
    <property type="evidence" value="ECO:0007669"/>
    <property type="project" value="InterPro"/>
</dbReference>